<dbReference type="EMBL" id="SJPY01000006">
    <property type="protein sequence ID" value="TWU39160.1"/>
    <property type="molecule type" value="Genomic_DNA"/>
</dbReference>
<dbReference type="RefSeq" id="WP_146601401.1">
    <property type="nucleotide sequence ID" value="NZ_SJPY01000006.1"/>
</dbReference>
<organism evidence="1 2">
    <name type="scientific">Novipirellula aureliae</name>
    <dbReference type="NCBI Taxonomy" id="2527966"/>
    <lineage>
        <taxon>Bacteria</taxon>
        <taxon>Pseudomonadati</taxon>
        <taxon>Planctomycetota</taxon>
        <taxon>Planctomycetia</taxon>
        <taxon>Pirellulales</taxon>
        <taxon>Pirellulaceae</taxon>
        <taxon>Novipirellula</taxon>
    </lineage>
</organism>
<protein>
    <submittedName>
        <fullName evidence="1">Uncharacterized protein</fullName>
    </submittedName>
</protein>
<dbReference type="Proteomes" id="UP000315471">
    <property type="component" value="Unassembled WGS sequence"/>
</dbReference>
<accession>A0A5C6DQQ0</accession>
<reference evidence="1 2" key="1">
    <citation type="submission" date="2019-02" db="EMBL/GenBank/DDBJ databases">
        <title>Deep-cultivation of Planctomycetes and their phenomic and genomic characterization uncovers novel biology.</title>
        <authorList>
            <person name="Wiegand S."/>
            <person name="Jogler M."/>
            <person name="Boedeker C."/>
            <person name="Pinto D."/>
            <person name="Vollmers J."/>
            <person name="Rivas-Marin E."/>
            <person name="Kohn T."/>
            <person name="Peeters S.H."/>
            <person name="Heuer A."/>
            <person name="Rast P."/>
            <person name="Oberbeckmann S."/>
            <person name="Bunk B."/>
            <person name="Jeske O."/>
            <person name="Meyerdierks A."/>
            <person name="Storesund J.E."/>
            <person name="Kallscheuer N."/>
            <person name="Luecker S."/>
            <person name="Lage O.M."/>
            <person name="Pohl T."/>
            <person name="Merkel B.J."/>
            <person name="Hornburger P."/>
            <person name="Mueller R.-W."/>
            <person name="Bruemmer F."/>
            <person name="Labrenz M."/>
            <person name="Spormann A.M."/>
            <person name="Op Den Camp H."/>
            <person name="Overmann J."/>
            <person name="Amann R."/>
            <person name="Jetten M.S.M."/>
            <person name="Mascher T."/>
            <person name="Medema M.H."/>
            <person name="Devos D.P."/>
            <person name="Kaster A.-K."/>
            <person name="Ovreas L."/>
            <person name="Rohde M."/>
            <person name="Galperin M.Y."/>
            <person name="Jogler C."/>
        </authorList>
    </citation>
    <scope>NUCLEOTIDE SEQUENCE [LARGE SCALE GENOMIC DNA]</scope>
    <source>
        <strain evidence="1 2">Q31b</strain>
    </source>
</reference>
<evidence type="ECO:0000313" key="1">
    <source>
        <dbReference type="EMBL" id="TWU39160.1"/>
    </source>
</evidence>
<sequence>MSFPTRIAASRVNRDALADVANHSLARSIEHATGGRLRVRYAHEIDDGDDLRFYSAQLDGDEEQFIIYIDGNDGAVAERLARELRKIANRFYRLSKIVAGEGGGQL</sequence>
<dbReference type="AlphaFoldDB" id="A0A5C6DQQ0"/>
<comment type="caution">
    <text evidence="1">The sequence shown here is derived from an EMBL/GenBank/DDBJ whole genome shotgun (WGS) entry which is preliminary data.</text>
</comment>
<evidence type="ECO:0000313" key="2">
    <source>
        <dbReference type="Proteomes" id="UP000315471"/>
    </source>
</evidence>
<gene>
    <name evidence="1" type="ORF">Q31b_42450</name>
</gene>
<proteinExistence type="predicted"/>
<name>A0A5C6DQQ0_9BACT</name>
<keyword evidence="2" id="KW-1185">Reference proteome</keyword>